<reference evidence="13" key="1">
    <citation type="submission" date="2022-01" db="EMBL/GenBank/DDBJ databases">
        <authorList>
            <person name="King R."/>
        </authorList>
    </citation>
    <scope>NUCLEOTIDE SEQUENCE</scope>
</reference>
<dbReference type="PANTHER" id="PTHR46182">
    <property type="entry name" value="FI19480P1"/>
    <property type="match status" value="1"/>
</dbReference>
<dbReference type="SMART" id="SM00765">
    <property type="entry name" value="MANEC"/>
    <property type="match status" value="1"/>
</dbReference>
<dbReference type="CDD" id="cd00146">
    <property type="entry name" value="PKD"/>
    <property type="match status" value="4"/>
</dbReference>
<evidence type="ECO:0000256" key="9">
    <source>
        <dbReference type="SAM" id="MobiDB-lite"/>
    </source>
</evidence>
<evidence type="ECO:0000256" key="8">
    <source>
        <dbReference type="ARBA" id="ARBA00023180"/>
    </source>
</evidence>
<evidence type="ECO:0000256" key="6">
    <source>
        <dbReference type="ARBA" id="ARBA00022989"/>
    </source>
</evidence>
<dbReference type="EMBL" id="OU898278">
    <property type="protein sequence ID" value="CAG9831984.1"/>
    <property type="molecule type" value="Genomic_DNA"/>
</dbReference>
<dbReference type="Pfam" id="PF23597">
    <property type="entry name" value="KIAA0319_N"/>
    <property type="match status" value="1"/>
</dbReference>
<dbReference type="GO" id="GO:0001764">
    <property type="term" value="P:neuron migration"/>
    <property type="evidence" value="ECO:0007669"/>
    <property type="project" value="TreeGrafter"/>
</dbReference>
<evidence type="ECO:0000313" key="13">
    <source>
        <dbReference type="EMBL" id="CAG9831984.1"/>
    </source>
</evidence>
<dbReference type="Gene3D" id="2.60.40.10">
    <property type="entry name" value="Immunoglobulins"/>
    <property type="match status" value="5"/>
</dbReference>
<name>A0A9N9SYD5_DIABA</name>
<dbReference type="InterPro" id="IPR011106">
    <property type="entry name" value="MANSC_N"/>
</dbReference>
<keyword evidence="14" id="KW-1185">Reference proteome</keyword>
<dbReference type="FunFam" id="2.60.40.10:FF:000061">
    <property type="entry name" value="Dyslexia-associated protein KIAA0319 homolog"/>
    <property type="match status" value="2"/>
</dbReference>
<keyword evidence="7 10" id="KW-0472">Membrane</keyword>
<organism evidence="13 14">
    <name type="scientific">Diabrotica balteata</name>
    <name type="common">Banded cucumber beetle</name>
    <dbReference type="NCBI Taxonomy" id="107213"/>
    <lineage>
        <taxon>Eukaryota</taxon>
        <taxon>Metazoa</taxon>
        <taxon>Ecdysozoa</taxon>
        <taxon>Arthropoda</taxon>
        <taxon>Hexapoda</taxon>
        <taxon>Insecta</taxon>
        <taxon>Pterygota</taxon>
        <taxon>Neoptera</taxon>
        <taxon>Endopterygota</taxon>
        <taxon>Coleoptera</taxon>
        <taxon>Polyphaga</taxon>
        <taxon>Cucujiformia</taxon>
        <taxon>Chrysomeloidea</taxon>
        <taxon>Chrysomelidae</taxon>
        <taxon>Galerucinae</taxon>
        <taxon>Diabroticina</taxon>
        <taxon>Diabroticites</taxon>
        <taxon>Diabrotica</taxon>
    </lineage>
</organism>
<feature type="chain" id="PRO_5040351186" description="EGF-like domain-containing protein" evidence="11">
    <location>
        <begin position="22"/>
        <end position="971"/>
    </location>
</feature>
<dbReference type="InterPro" id="IPR000742">
    <property type="entry name" value="EGF"/>
</dbReference>
<protein>
    <recommendedName>
        <fullName evidence="12">EGF-like domain-containing protein</fullName>
    </recommendedName>
</protein>
<evidence type="ECO:0000256" key="5">
    <source>
        <dbReference type="ARBA" id="ARBA00022737"/>
    </source>
</evidence>
<sequence length="971" mass="108177">MEFQKLTVLFILALCLTSCELYRESINIQEQCPQLYEKTFTGCIPRGNISAGIFEEVEGPNKLKTCVLECCLKDNCNVAFMHNDKCFHIACKNDEVCLPTTTTNLNKSDRLFLVLVKPVDDQSWDDVLRQQDFSRNQEDKDIFNILNDRKRFEDVFRDLLKEESYERGMYCDMGIENICLANEECVPAHAKTNSGICQCLDGFIRGPKGDCLLMLPEEASIRGRPSLLTDRILEVEATTNKSLPVTRKVLIVQAASKEVRLPVDEVTLDATVVSDKEDKYQYEWTSLQQPDGSTAVVKHQNEGQLRLEKLTEGVYSFKVAASTPSAYGETFVNVTVLPAKRINQPPIIVITPANQTIKQPNSAAVLDASSSRDDDGIASWHWELQQGPLGYEPQLKDAPTLQLNDLTKPGNYTFKLTVIDTDKASSSQTANITVLAGTDYPPEANAGEDKIIYLPHNSITLNGSLSLDDHAITTWEWTKSADDAQKAVDMQDTRTPILKLSNLEEGIYTFILKVTDSAGQSSTAQVHVFVKPPTNKPPTANAGQNITISLPQTWALLDASNSTDDNKIMEFKWELLEGPSSVTFENANSSKTNVTGLTKGTYTFKVSVTDDNKNVASDKVYVIVNQNKNQKPTADAGKDFEVELPKNIIMLNGSNSKDDWAIVRWKWDRNANSLAIGNIAEKTDESPVLILTDLAVGKYIFNLTVYDEQGLSDTDTVSVIVKNDPKVYYFVELTVDLNAQTLTQAQYDSLIGKLALLVKNGSKLQVRSVRPSKVTGNALITFYVDDSTGKPTPANDVVHYLRQKLRVDASLLGFSVEKLQTSICQNNCSGHGVCDELTRKCKCEAFWMQDMFKVYLKFEGDSDCSWSILYVVLGVVCGILLFVGTLWGTVHLCYTFCIKRNRNGKPTTYKLIEDTEDVPSYTSKKANFSDSDTDSDVVFESRSKPPRFSDTRNGHKPSRNGFPKGGRRIKT</sequence>
<keyword evidence="3 10" id="KW-0812">Transmembrane</keyword>
<keyword evidence="2" id="KW-1003">Cell membrane</keyword>
<gene>
    <name evidence="13" type="ORF">DIABBA_LOCUS5524</name>
</gene>
<dbReference type="Proteomes" id="UP001153709">
    <property type="component" value="Chromosome 3"/>
</dbReference>
<feature type="domain" description="EGF-like" evidence="12">
    <location>
        <begin position="197"/>
        <end position="211"/>
    </location>
</feature>
<dbReference type="PROSITE" id="PS01186">
    <property type="entry name" value="EGF_2"/>
    <property type="match status" value="1"/>
</dbReference>
<dbReference type="GO" id="GO:0031410">
    <property type="term" value="C:cytoplasmic vesicle"/>
    <property type="evidence" value="ECO:0007669"/>
    <property type="project" value="TreeGrafter"/>
</dbReference>
<dbReference type="AlphaFoldDB" id="A0A9N9SYD5"/>
<keyword evidence="6 10" id="KW-1133">Transmembrane helix</keyword>
<dbReference type="InterPro" id="IPR029865">
    <property type="entry name" value="KIAA0319-like"/>
</dbReference>
<feature type="transmembrane region" description="Helical" evidence="10">
    <location>
        <begin position="868"/>
        <end position="894"/>
    </location>
</feature>
<keyword evidence="5" id="KW-0677">Repeat</keyword>
<feature type="signal peptide" evidence="11">
    <location>
        <begin position="1"/>
        <end position="21"/>
    </location>
</feature>
<dbReference type="InterPro" id="IPR022409">
    <property type="entry name" value="PKD/Chitinase_dom"/>
</dbReference>
<dbReference type="GO" id="GO:0005886">
    <property type="term" value="C:plasma membrane"/>
    <property type="evidence" value="ECO:0007669"/>
    <property type="project" value="UniProtKB-SubCell"/>
</dbReference>
<dbReference type="InterPro" id="IPR035986">
    <property type="entry name" value="PKD_dom_sf"/>
</dbReference>
<evidence type="ECO:0000259" key="12">
    <source>
        <dbReference type="PROSITE" id="PS01186"/>
    </source>
</evidence>
<dbReference type="OrthoDB" id="536372at2759"/>
<comment type="subcellular location">
    <subcellularLocation>
        <location evidence="1">Cell membrane</location>
    </subcellularLocation>
</comment>
<evidence type="ECO:0000313" key="14">
    <source>
        <dbReference type="Proteomes" id="UP001153709"/>
    </source>
</evidence>
<keyword evidence="4 11" id="KW-0732">Signal</keyword>
<dbReference type="PANTHER" id="PTHR46182:SF2">
    <property type="entry name" value="FI19480P1"/>
    <property type="match status" value="1"/>
</dbReference>
<feature type="compositionally biased region" description="Basic and acidic residues" evidence="9">
    <location>
        <begin position="939"/>
        <end position="953"/>
    </location>
</feature>
<dbReference type="InterPro" id="IPR013980">
    <property type="entry name" value="MANSC_dom"/>
</dbReference>
<proteinExistence type="predicted"/>
<dbReference type="InterPro" id="IPR013783">
    <property type="entry name" value="Ig-like_fold"/>
</dbReference>
<evidence type="ECO:0000256" key="1">
    <source>
        <dbReference type="ARBA" id="ARBA00004236"/>
    </source>
</evidence>
<evidence type="ECO:0000256" key="11">
    <source>
        <dbReference type="SAM" id="SignalP"/>
    </source>
</evidence>
<dbReference type="InterPro" id="IPR056502">
    <property type="entry name" value="KIAA0319-like_C"/>
</dbReference>
<dbReference type="FunFam" id="2.60.40.10:FF:001655">
    <property type="entry name" value="Blast:Dyslexia-associated protein KIAA0319"/>
    <property type="match status" value="1"/>
</dbReference>
<dbReference type="FunFam" id="2.60.40.10:FF:000257">
    <property type="entry name" value="Dyslexia-associated protein KIAA0319-like"/>
    <property type="match status" value="1"/>
</dbReference>
<evidence type="ECO:0000256" key="4">
    <source>
        <dbReference type="ARBA" id="ARBA00022729"/>
    </source>
</evidence>
<dbReference type="Pfam" id="PF23620">
    <property type="entry name" value="KIAA0319"/>
    <property type="match status" value="1"/>
</dbReference>
<keyword evidence="8" id="KW-0325">Glycoprotein</keyword>
<feature type="region of interest" description="Disordered" evidence="9">
    <location>
        <begin position="923"/>
        <end position="971"/>
    </location>
</feature>
<evidence type="ECO:0000256" key="2">
    <source>
        <dbReference type="ARBA" id="ARBA00022475"/>
    </source>
</evidence>
<dbReference type="SUPFAM" id="SSF49299">
    <property type="entry name" value="PKD domain"/>
    <property type="match status" value="4"/>
</dbReference>
<evidence type="ECO:0000256" key="7">
    <source>
        <dbReference type="ARBA" id="ARBA00023136"/>
    </source>
</evidence>
<evidence type="ECO:0000256" key="3">
    <source>
        <dbReference type="ARBA" id="ARBA00022692"/>
    </source>
</evidence>
<dbReference type="SMART" id="SM00089">
    <property type="entry name" value="PKD"/>
    <property type="match status" value="5"/>
</dbReference>
<accession>A0A9N9SYD5</accession>
<evidence type="ECO:0000256" key="10">
    <source>
        <dbReference type="SAM" id="Phobius"/>
    </source>
</evidence>
<dbReference type="Pfam" id="PF22352">
    <property type="entry name" value="K319L-like_PKD"/>
    <property type="match status" value="5"/>
</dbReference>